<dbReference type="CDD" id="cd01335">
    <property type="entry name" value="Radical_SAM"/>
    <property type="match status" value="1"/>
</dbReference>
<dbReference type="NCBIfam" id="TIGR02109">
    <property type="entry name" value="PQQ_syn_pqqE"/>
    <property type="match status" value="1"/>
</dbReference>
<comment type="function">
    <text evidence="8">Catalyzes the cross-linking of a glutamate residue and a tyrosine residue in the PqqA protein as part of the biosynthesis of pyrroloquinoline quinone (PQQ).</text>
</comment>
<accession>A0ABQ2PHF7</accession>
<dbReference type="PANTHER" id="PTHR11228:SF7">
    <property type="entry name" value="PQQA PEPTIDE CYCLASE"/>
    <property type="match status" value="1"/>
</dbReference>
<evidence type="ECO:0000259" key="9">
    <source>
        <dbReference type="PROSITE" id="PS51918"/>
    </source>
</evidence>
<protein>
    <recommendedName>
        <fullName evidence="8">PqqA peptide cyclase</fullName>
        <ecNumber evidence="8">1.21.98.4</ecNumber>
    </recommendedName>
    <alternativeName>
        <fullName evidence="8">Coenzyme PQQ synthesis protein E</fullName>
    </alternativeName>
</protein>
<keyword evidence="5 8" id="KW-0560">Oxidoreductase</keyword>
<dbReference type="Gene3D" id="3.20.20.70">
    <property type="entry name" value="Aldolase class I"/>
    <property type="match status" value="1"/>
</dbReference>
<proteinExistence type="inferred from homology"/>
<dbReference type="PANTHER" id="PTHR11228">
    <property type="entry name" value="RADICAL SAM DOMAIN PROTEIN"/>
    <property type="match status" value="1"/>
</dbReference>
<comment type="cofactor">
    <cofactor evidence="8">
        <name>[4Fe-4S] cluster</name>
        <dbReference type="ChEBI" id="CHEBI:49883"/>
    </cofactor>
    <text evidence="8">Binds 1 [4Fe-4S] cluster. The cluster is coordinated with 3 cysteines and an exchangeable S-adenosyl-L-methionine.</text>
</comment>
<keyword evidence="6 8" id="KW-0408">Iron</keyword>
<dbReference type="HAMAP" id="MF_00660">
    <property type="entry name" value="PqqE"/>
    <property type="match status" value="1"/>
</dbReference>
<evidence type="ECO:0000313" key="10">
    <source>
        <dbReference type="EMBL" id="GGP25039.1"/>
    </source>
</evidence>
<comment type="subunit">
    <text evidence="8">Interacts with PqqD. The interaction is necessary for activity of PqqE.</text>
</comment>
<dbReference type="SFLD" id="SFLDG01386">
    <property type="entry name" value="main_SPASM_domain-containing"/>
    <property type="match status" value="1"/>
</dbReference>
<evidence type="ECO:0000256" key="5">
    <source>
        <dbReference type="ARBA" id="ARBA00023002"/>
    </source>
</evidence>
<feature type="binding site" evidence="8">
    <location>
        <position position="20"/>
    </location>
    <ligand>
        <name>[4Fe-4S] cluster</name>
        <dbReference type="ChEBI" id="CHEBI:49883"/>
        <note>4Fe-4S-S-AdoMet</note>
    </ligand>
</feature>
<reference evidence="11" key="1">
    <citation type="journal article" date="2019" name="Int. J. Syst. Evol. Microbiol.">
        <title>The Global Catalogue of Microorganisms (GCM) 10K type strain sequencing project: providing services to taxonomists for standard genome sequencing and annotation.</title>
        <authorList>
            <consortium name="The Broad Institute Genomics Platform"/>
            <consortium name="The Broad Institute Genome Sequencing Center for Infectious Disease"/>
            <person name="Wu L."/>
            <person name="Ma J."/>
        </authorList>
    </citation>
    <scope>NUCLEOTIDE SEQUENCE [LARGE SCALE GENOMIC DNA]</scope>
    <source>
        <strain evidence="11">CGMCC 1.8860</strain>
    </source>
</reference>
<dbReference type="PROSITE" id="PS51918">
    <property type="entry name" value="RADICAL_SAM"/>
    <property type="match status" value="1"/>
</dbReference>
<evidence type="ECO:0000256" key="7">
    <source>
        <dbReference type="ARBA" id="ARBA00023014"/>
    </source>
</evidence>
<dbReference type="PROSITE" id="PS01305">
    <property type="entry name" value="MOAA_NIFB_PQQE"/>
    <property type="match status" value="1"/>
</dbReference>
<keyword evidence="4 8" id="KW-0884">PQQ biosynthesis</keyword>
<comment type="caution">
    <text evidence="10">The sequence shown here is derived from an EMBL/GenBank/DDBJ whole genome shotgun (WGS) entry which is preliminary data.</text>
</comment>
<dbReference type="RefSeq" id="WP_188689282.1">
    <property type="nucleotide sequence ID" value="NZ_BMLY01000001.1"/>
</dbReference>
<dbReference type="Pfam" id="PF04055">
    <property type="entry name" value="Radical_SAM"/>
    <property type="match status" value="1"/>
</dbReference>
<dbReference type="InterPro" id="IPR013785">
    <property type="entry name" value="Aldolase_TIM"/>
</dbReference>
<dbReference type="SFLD" id="SFLDS00029">
    <property type="entry name" value="Radical_SAM"/>
    <property type="match status" value="1"/>
</dbReference>
<comment type="similarity">
    <text evidence="8">Belongs to the radical SAM superfamily. PqqE family.</text>
</comment>
<dbReference type="InterPro" id="IPR050377">
    <property type="entry name" value="Radical_SAM_PqqE_MftC-like"/>
</dbReference>
<keyword evidence="1 8" id="KW-0004">4Fe-4S</keyword>
<dbReference type="EC" id="1.21.98.4" evidence="8"/>
<evidence type="ECO:0000256" key="3">
    <source>
        <dbReference type="ARBA" id="ARBA00022723"/>
    </source>
</evidence>
<dbReference type="InterPro" id="IPR017200">
    <property type="entry name" value="PqqE-like"/>
</dbReference>
<gene>
    <name evidence="8 10" type="primary">pqqE</name>
    <name evidence="10" type="ORF">GCM10010971_08580</name>
</gene>
<dbReference type="SFLD" id="SFLDG01067">
    <property type="entry name" value="SPASM/twitch_domain_containing"/>
    <property type="match status" value="1"/>
</dbReference>
<evidence type="ECO:0000256" key="4">
    <source>
        <dbReference type="ARBA" id="ARBA00022905"/>
    </source>
</evidence>
<dbReference type="SUPFAM" id="SSF102114">
    <property type="entry name" value="Radical SAM enzymes"/>
    <property type="match status" value="1"/>
</dbReference>
<dbReference type="CDD" id="cd21119">
    <property type="entry name" value="SPASM_PqqE"/>
    <property type="match status" value="1"/>
</dbReference>
<dbReference type="InterPro" id="IPR006638">
    <property type="entry name" value="Elp3/MiaA/NifB-like_rSAM"/>
</dbReference>
<name>A0ABQ2PHF7_9NEIS</name>
<evidence type="ECO:0000313" key="11">
    <source>
        <dbReference type="Proteomes" id="UP000621859"/>
    </source>
</evidence>
<dbReference type="InterPro" id="IPR058240">
    <property type="entry name" value="rSAM_sf"/>
</dbReference>
<feature type="binding site" evidence="8">
    <location>
        <position position="24"/>
    </location>
    <ligand>
        <name>[4Fe-4S] cluster</name>
        <dbReference type="ChEBI" id="CHEBI:49883"/>
        <note>4Fe-4S-S-AdoMet</note>
    </ligand>
</feature>
<dbReference type="SMART" id="SM00729">
    <property type="entry name" value="Elp3"/>
    <property type="match status" value="1"/>
</dbReference>
<dbReference type="InterPro" id="IPR023885">
    <property type="entry name" value="4Fe4S-binding_SPASM_dom"/>
</dbReference>
<evidence type="ECO:0000256" key="6">
    <source>
        <dbReference type="ARBA" id="ARBA00023004"/>
    </source>
</evidence>
<feature type="binding site" evidence="8">
    <location>
        <position position="27"/>
    </location>
    <ligand>
        <name>[4Fe-4S] cluster</name>
        <dbReference type="ChEBI" id="CHEBI:49883"/>
        <note>4Fe-4S-S-AdoMet</note>
    </ligand>
</feature>
<dbReference type="InterPro" id="IPR011843">
    <property type="entry name" value="PQQ_synth_PqqE_bac"/>
</dbReference>
<comment type="pathway">
    <text evidence="8">Cofactor biosynthesis; pyrroloquinoline quinone biosynthesis.</text>
</comment>
<dbReference type="Proteomes" id="UP000621859">
    <property type="component" value="Unassembled WGS sequence"/>
</dbReference>
<evidence type="ECO:0000256" key="2">
    <source>
        <dbReference type="ARBA" id="ARBA00022691"/>
    </source>
</evidence>
<dbReference type="EMBL" id="BMLY01000001">
    <property type="protein sequence ID" value="GGP25039.1"/>
    <property type="molecule type" value="Genomic_DNA"/>
</dbReference>
<dbReference type="NCBIfam" id="TIGR04085">
    <property type="entry name" value="rSAM_more_4Fe4S"/>
    <property type="match status" value="1"/>
</dbReference>
<evidence type="ECO:0000256" key="1">
    <source>
        <dbReference type="ARBA" id="ARBA00022485"/>
    </source>
</evidence>
<keyword evidence="7 8" id="KW-0411">Iron-sulfur</keyword>
<dbReference type="InterPro" id="IPR000385">
    <property type="entry name" value="MoaA_NifB_PqqE_Fe-S-bd_CS"/>
</dbReference>
<dbReference type="InterPro" id="IPR007197">
    <property type="entry name" value="rSAM"/>
</dbReference>
<feature type="domain" description="Radical SAM core" evidence="9">
    <location>
        <begin position="6"/>
        <end position="222"/>
    </location>
</feature>
<dbReference type="PIRSF" id="PIRSF037420">
    <property type="entry name" value="PQQ_syn_pqqE"/>
    <property type="match status" value="1"/>
</dbReference>
<keyword evidence="11" id="KW-1185">Reference proteome</keyword>
<keyword evidence="2 8" id="KW-0949">S-adenosyl-L-methionine</keyword>
<comment type="catalytic activity">
    <reaction evidence="8">
        <text>[PQQ precursor protein] + S-adenosyl-L-methionine = E-Y cross-linked-[PQQ precursor protein] + 5'-deoxyadenosine + L-methionine + H(+)</text>
        <dbReference type="Rhea" id="RHEA:56836"/>
        <dbReference type="Rhea" id="RHEA-COMP:14800"/>
        <dbReference type="Rhea" id="RHEA-COMP:14801"/>
        <dbReference type="ChEBI" id="CHEBI:15378"/>
        <dbReference type="ChEBI" id="CHEBI:17319"/>
        <dbReference type="ChEBI" id="CHEBI:57844"/>
        <dbReference type="ChEBI" id="CHEBI:59789"/>
        <dbReference type="ChEBI" id="CHEBI:141026"/>
        <dbReference type="ChEBI" id="CHEBI:141027"/>
        <dbReference type="EC" id="1.21.98.4"/>
    </reaction>
</comment>
<keyword evidence="3 8" id="KW-0479">Metal-binding</keyword>
<organism evidence="10 11">
    <name type="scientific">Silvimonas amylolytica</name>
    <dbReference type="NCBI Taxonomy" id="449663"/>
    <lineage>
        <taxon>Bacteria</taxon>
        <taxon>Pseudomonadati</taxon>
        <taxon>Pseudomonadota</taxon>
        <taxon>Betaproteobacteria</taxon>
        <taxon>Neisseriales</taxon>
        <taxon>Chitinibacteraceae</taxon>
        <taxon>Silvimonas</taxon>
    </lineage>
</organism>
<dbReference type="SFLD" id="SFLDF00280">
    <property type="entry name" value="coenzyme_PQQ_synthesis_protein"/>
    <property type="match status" value="1"/>
</dbReference>
<evidence type="ECO:0000256" key="8">
    <source>
        <dbReference type="HAMAP-Rule" id="MF_00660"/>
    </source>
</evidence>
<sequence>MNDRTIDQPLAILLELTHRCPLRCAYCSNPLALTPRAHELSTADWCAVLDQAAELGVLQIHFSGGEPMAREDLPELVSHATRVGLYSNLITSGVLLDDARLGELVDAGLSHVQLSFQGLDEVTADALSGFRGGAARKCEALARVKAAGLALTLNFVVTRQNAGQLDAILRYADEQGIARVEVANTQYYGWALQNRAALMPSLIQLEQMSQLVEAWREKTRGRMVIDYVMPDYYGRRPKACMGGWARRFLNVMPDGTIVPCHAAQTLKHLEFPRFPASTLASAWFESPAFSAYRGTDWMPEPCRSCDAKEKDWGGCRCQALALAGDAGTLDPVCEFSPKHEEMVMLALRESQSGDDRLQLRHLSFKKTGSTDAEAALLHPSSGAGK</sequence>